<comment type="catalytic activity">
    <reaction evidence="12">
        <text>tRNA(Arg) + L-arginine + ATP = L-arginyl-tRNA(Arg) + AMP + diphosphate</text>
        <dbReference type="Rhea" id="RHEA:20301"/>
        <dbReference type="Rhea" id="RHEA-COMP:9658"/>
        <dbReference type="Rhea" id="RHEA-COMP:9673"/>
        <dbReference type="ChEBI" id="CHEBI:30616"/>
        <dbReference type="ChEBI" id="CHEBI:32682"/>
        <dbReference type="ChEBI" id="CHEBI:33019"/>
        <dbReference type="ChEBI" id="CHEBI:78442"/>
        <dbReference type="ChEBI" id="CHEBI:78513"/>
        <dbReference type="ChEBI" id="CHEBI:456215"/>
        <dbReference type="EC" id="6.1.1.19"/>
    </reaction>
</comment>
<dbReference type="Pfam" id="PF03485">
    <property type="entry name" value="Arg_tRNA_synt_N"/>
    <property type="match status" value="1"/>
</dbReference>
<comment type="caution">
    <text evidence="18">The sequence shown here is derived from an EMBL/GenBank/DDBJ whole genome shotgun (WGS) entry which is preliminary data.</text>
</comment>
<dbReference type="Gene3D" id="1.10.730.10">
    <property type="entry name" value="Isoleucyl-tRNA Synthetase, Domain 1"/>
    <property type="match status" value="1"/>
</dbReference>
<dbReference type="GO" id="GO:0005737">
    <property type="term" value="C:cytoplasm"/>
    <property type="evidence" value="ECO:0007669"/>
    <property type="project" value="UniProtKB-SubCell"/>
</dbReference>
<dbReference type="PRINTS" id="PR01038">
    <property type="entry name" value="TRNASYNTHARG"/>
</dbReference>
<dbReference type="InterPro" id="IPR036695">
    <property type="entry name" value="Arg-tRNA-synth_N_sf"/>
</dbReference>
<name>A0A4U8SET5_9HELI</name>
<comment type="subcellular location">
    <subcellularLocation>
        <location evidence="1">Cytoplasm</location>
    </subcellularLocation>
</comment>
<evidence type="ECO:0000313" key="19">
    <source>
        <dbReference type="Proteomes" id="UP000029878"/>
    </source>
</evidence>
<keyword evidence="6" id="KW-0963">Cytoplasm</keyword>
<dbReference type="SMART" id="SM00836">
    <property type="entry name" value="DALR_1"/>
    <property type="match status" value="1"/>
</dbReference>
<gene>
    <name evidence="18" type="ORF">LS81_001430</name>
</gene>
<dbReference type="PANTHER" id="PTHR11956:SF5">
    <property type="entry name" value="ARGININE--TRNA LIGASE, CYTOPLASMIC"/>
    <property type="match status" value="1"/>
</dbReference>
<evidence type="ECO:0000256" key="7">
    <source>
        <dbReference type="ARBA" id="ARBA00022598"/>
    </source>
</evidence>
<dbReference type="GO" id="GO:0006420">
    <property type="term" value="P:arginyl-tRNA aminoacylation"/>
    <property type="evidence" value="ECO:0007669"/>
    <property type="project" value="UniProtKB-UniRule"/>
</dbReference>
<dbReference type="EMBL" id="JRPL02000002">
    <property type="protein sequence ID" value="TLD84696.1"/>
    <property type="molecule type" value="Genomic_DNA"/>
</dbReference>
<dbReference type="InterPro" id="IPR008909">
    <property type="entry name" value="DALR_anticod-bd"/>
</dbReference>
<proteinExistence type="inferred from homology"/>
<evidence type="ECO:0000256" key="12">
    <source>
        <dbReference type="ARBA" id="ARBA00049339"/>
    </source>
</evidence>
<evidence type="ECO:0000256" key="10">
    <source>
        <dbReference type="ARBA" id="ARBA00022917"/>
    </source>
</evidence>
<dbReference type="SUPFAM" id="SSF55190">
    <property type="entry name" value="Arginyl-tRNA synthetase (ArgRS), N-terminal 'additional' domain"/>
    <property type="match status" value="1"/>
</dbReference>
<feature type="region of interest" description="Disordered" evidence="15">
    <location>
        <begin position="31"/>
        <end position="64"/>
    </location>
</feature>
<dbReference type="Pfam" id="PF00750">
    <property type="entry name" value="tRNA-synt_1d"/>
    <property type="match status" value="1"/>
</dbReference>
<dbReference type="Gene3D" id="3.30.1360.70">
    <property type="entry name" value="Arginyl tRNA synthetase N-terminal domain"/>
    <property type="match status" value="1"/>
</dbReference>
<keyword evidence="10 14" id="KW-0648">Protein biosynthesis</keyword>
<comment type="similarity">
    <text evidence="2 14">Belongs to the class-I aminoacyl-tRNA synthetase family.</text>
</comment>
<dbReference type="InterPro" id="IPR009080">
    <property type="entry name" value="tRNAsynth_Ia_anticodon-bd"/>
</dbReference>
<dbReference type="SUPFAM" id="SSF52374">
    <property type="entry name" value="Nucleotidylyl transferase"/>
    <property type="match status" value="1"/>
</dbReference>
<evidence type="ECO:0000313" key="18">
    <source>
        <dbReference type="EMBL" id="TLD84696.1"/>
    </source>
</evidence>
<reference evidence="18 19" key="1">
    <citation type="journal article" date="2014" name="Genome Announc.">
        <title>Draft genome sequences of eight enterohepatic helicobacter species isolated from both laboratory and wild rodents.</title>
        <authorList>
            <person name="Sheh A."/>
            <person name="Shen Z."/>
            <person name="Fox J.G."/>
        </authorList>
    </citation>
    <scope>NUCLEOTIDE SEQUENCE [LARGE SCALE GENOMIC DNA]</scope>
    <source>
        <strain evidence="18 19">ATCC 700114</strain>
    </source>
</reference>
<keyword evidence="11 14" id="KW-0030">Aminoacyl-tRNA synthetase</keyword>
<dbReference type="PROSITE" id="PS00178">
    <property type="entry name" value="AA_TRNA_LIGASE_I"/>
    <property type="match status" value="1"/>
</dbReference>
<keyword evidence="8 14" id="KW-0547">Nucleotide-binding</keyword>
<keyword evidence="7 14" id="KW-0436">Ligase</keyword>
<evidence type="ECO:0000256" key="5">
    <source>
        <dbReference type="ARBA" id="ARBA00020262"/>
    </source>
</evidence>
<dbReference type="GO" id="GO:0004814">
    <property type="term" value="F:arginine-tRNA ligase activity"/>
    <property type="evidence" value="ECO:0007669"/>
    <property type="project" value="UniProtKB-UniRule"/>
</dbReference>
<dbReference type="PANTHER" id="PTHR11956">
    <property type="entry name" value="ARGINYL-TRNA SYNTHETASE"/>
    <property type="match status" value="1"/>
</dbReference>
<dbReference type="OrthoDB" id="9803211at2"/>
<protein>
    <recommendedName>
        <fullName evidence="5 13">Arginine--tRNA ligase</fullName>
        <ecNumber evidence="4 13">6.1.1.19</ecNumber>
    </recommendedName>
</protein>
<dbReference type="InterPro" id="IPR035684">
    <property type="entry name" value="ArgRS_core"/>
</dbReference>
<dbReference type="CDD" id="cd00671">
    <property type="entry name" value="ArgRS_core"/>
    <property type="match status" value="1"/>
</dbReference>
<dbReference type="SMART" id="SM01016">
    <property type="entry name" value="Arg_tRNA_synt_N"/>
    <property type="match status" value="1"/>
</dbReference>
<evidence type="ECO:0000259" key="16">
    <source>
        <dbReference type="SMART" id="SM00836"/>
    </source>
</evidence>
<dbReference type="GO" id="GO:0005524">
    <property type="term" value="F:ATP binding"/>
    <property type="evidence" value="ECO:0007669"/>
    <property type="project" value="UniProtKB-KW"/>
</dbReference>
<dbReference type="Pfam" id="PF05746">
    <property type="entry name" value="DALR_1"/>
    <property type="match status" value="1"/>
</dbReference>
<dbReference type="InterPro" id="IPR001278">
    <property type="entry name" value="Arg-tRNA-ligase"/>
</dbReference>
<evidence type="ECO:0000256" key="3">
    <source>
        <dbReference type="ARBA" id="ARBA00011245"/>
    </source>
</evidence>
<dbReference type="NCBIfam" id="TIGR00456">
    <property type="entry name" value="argS"/>
    <property type="match status" value="1"/>
</dbReference>
<evidence type="ECO:0000256" key="15">
    <source>
        <dbReference type="SAM" id="MobiDB-lite"/>
    </source>
</evidence>
<dbReference type="EC" id="6.1.1.19" evidence="4 13"/>
<feature type="domain" description="Arginyl tRNA synthetase N-terminal" evidence="17">
    <location>
        <begin position="46"/>
        <end position="145"/>
    </location>
</feature>
<sequence>MYYKVKDFLAHATNAYLSSIGRTDIIIQQTPSNISNQRGGNISKHDLGSDKAACASSPKTDSNDMQTKSVSLAITLEHPRDKRHGHFATPLCFTLTKVLRTNPKVLAQSLQDFFTQYDLDSNKDKPFNRMFSSIQAVNGYLNLSLTPSFLEYMLEVALSSPKDFAKGECKNTKVLLEYVSANPTGPLHIGHARGAIFGSVLQRIGKRLGYDIKGEYYVNDAGSQIDMLARSVYNSVARILELETLDGEVYRGDYIDSVAQAAIQHFGKDFFYTASRPNKSSLGKTDILQEIGIYAKDMMLGIIKQNLSSLSIDFDYFVSEKELYARFDDTLKTLDAHNALLHQDGAIWLQSSLKGDEKDRVLVRDNGMPTYMAGDIIYHKDKFDRNYDHYINIWGADHHGYIARIKASIDFLGFNSNNLEVLLAQMVSLLKDGQPYKMSKRAGNFILIQDVVNDIGADSLKFVFLSKSLDTHLEFDVQDLNKEDSSNPVFYINYANARIHTLLEKSSVSLDDIYQANVVHLLCNEDALGQDSMQLILQSLGLFHVLHQSYEERALQKLCEYLKNLAKSLHTFYNAHRILQTQNEAQILKIFLLVSLSLTTGFNMLGIDIKTKM</sequence>
<dbReference type="AlphaFoldDB" id="A0A4U8SET5"/>
<dbReference type="InterPro" id="IPR014729">
    <property type="entry name" value="Rossmann-like_a/b/a_fold"/>
</dbReference>
<dbReference type="SUPFAM" id="SSF47323">
    <property type="entry name" value="Anticodon-binding domain of a subclass of class I aminoacyl-tRNA synthetases"/>
    <property type="match status" value="1"/>
</dbReference>
<evidence type="ECO:0000256" key="13">
    <source>
        <dbReference type="NCBIfam" id="TIGR00456"/>
    </source>
</evidence>
<feature type="compositionally biased region" description="Polar residues" evidence="15">
    <location>
        <begin position="31"/>
        <end position="40"/>
    </location>
</feature>
<evidence type="ECO:0000256" key="8">
    <source>
        <dbReference type="ARBA" id="ARBA00022741"/>
    </source>
</evidence>
<dbReference type="FunFam" id="3.40.50.620:FF:000062">
    <property type="entry name" value="Arginine--tRNA ligase"/>
    <property type="match status" value="1"/>
</dbReference>
<keyword evidence="9 14" id="KW-0067">ATP-binding</keyword>
<evidence type="ECO:0000259" key="17">
    <source>
        <dbReference type="SMART" id="SM01016"/>
    </source>
</evidence>
<evidence type="ECO:0000256" key="1">
    <source>
        <dbReference type="ARBA" id="ARBA00004496"/>
    </source>
</evidence>
<accession>A0A4U8SET5</accession>
<evidence type="ECO:0000256" key="6">
    <source>
        <dbReference type="ARBA" id="ARBA00022490"/>
    </source>
</evidence>
<dbReference type="InterPro" id="IPR005148">
    <property type="entry name" value="Arg-tRNA-synth_N"/>
</dbReference>
<feature type="domain" description="DALR anticodon binding" evidence="16">
    <location>
        <begin position="492"/>
        <end position="613"/>
    </location>
</feature>
<organism evidence="18 19">
    <name type="scientific">Helicobacter trogontum</name>
    <dbReference type="NCBI Taxonomy" id="50960"/>
    <lineage>
        <taxon>Bacteria</taxon>
        <taxon>Pseudomonadati</taxon>
        <taxon>Campylobacterota</taxon>
        <taxon>Epsilonproteobacteria</taxon>
        <taxon>Campylobacterales</taxon>
        <taxon>Helicobacteraceae</taxon>
        <taxon>Helicobacter</taxon>
    </lineage>
</organism>
<evidence type="ECO:0000256" key="14">
    <source>
        <dbReference type="RuleBase" id="RU363038"/>
    </source>
</evidence>
<dbReference type="InterPro" id="IPR001412">
    <property type="entry name" value="aa-tRNA-synth_I_CS"/>
</dbReference>
<evidence type="ECO:0000256" key="11">
    <source>
        <dbReference type="ARBA" id="ARBA00023146"/>
    </source>
</evidence>
<evidence type="ECO:0000256" key="2">
    <source>
        <dbReference type="ARBA" id="ARBA00005594"/>
    </source>
</evidence>
<dbReference type="Gene3D" id="3.40.50.620">
    <property type="entry name" value="HUPs"/>
    <property type="match status" value="1"/>
</dbReference>
<evidence type="ECO:0000256" key="4">
    <source>
        <dbReference type="ARBA" id="ARBA00012837"/>
    </source>
</evidence>
<comment type="subunit">
    <text evidence="3">Monomer.</text>
</comment>
<dbReference type="Proteomes" id="UP000029878">
    <property type="component" value="Unassembled WGS sequence"/>
</dbReference>
<evidence type="ECO:0000256" key="9">
    <source>
        <dbReference type="ARBA" id="ARBA00022840"/>
    </source>
</evidence>